<dbReference type="Pfam" id="PF00089">
    <property type="entry name" value="Trypsin"/>
    <property type="match status" value="1"/>
</dbReference>
<dbReference type="EMBL" id="JAPWTJ010001516">
    <property type="protein sequence ID" value="KAJ8971170.1"/>
    <property type="molecule type" value="Genomic_DNA"/>
</dbReference>
<dbReference type="Gene3D" id="2.40.10.10">
    <property type="entry name" value="Trypsin-like serine proteases"/>
    <property type="match status" value="1"/>
</dbReference>
<organism evidence="2 3">
    <name type="scientific">Molorchus minor</name>
    <dbReference type="NCBI Taxonomy" id="1323400"/>
    <lineage>
        <taxon>Eukaryota</taxon>
        <taxon>Metazoa</taxon>
        <taxon>Ecdysozoa</taxon>
        <taxon>Arthropoda</taxon>
        <taxon>Hexapoda</taxon>
        <taxon>Insecta</taxon>
        <taxon>Pterygota</taxon>
        <taxon>Neoptera</taxon>
        <taxon>Endopterygota</taxon>
        <taxon>Coleoptera</taxon>
        <taxon>Polyphaga</taxon>
        <taxon>Cucujiformia</taxon>
        <taxon>Chrysomeloidea</taxon>
        <taxon>Cerambycidae</taxon>
        <taxon>Lamiinae</taxon>
        <taxon>Monochamini</taxon>
        <taxon>Molorchus</taxon>
    </lineage>
</organism>
<name>A0ABQ9J2R5_9CUCU</name>
<evidence type="ECO:0000313" key="3">
    <source>
        <dbReference type="Proteomes" id="UP001162164"/>
    </source>
</evidence>
<keyword evidence="3" id="KW-1185">Reference proteome</keyword>
<dbReference type="PANTHER" id="PTHR24260">
    <property type="match status" value="1"/>
</dbReference>
<evidence type="ECO:0000259" key="1">
    <source>
        <dbReference type="PROSITE" id="PS50240"/>
    </source>
</evidence>
<reference evidence="2" key="1">
    <citation type="journal article" date="2023" name="Insect Mol. Biol.">
        <title>Genome sequencing provides insights into the evolution of gene families encoding plant cell wall-degrading enzymes in longhorned beetles.</title>
        <authorList>
            <person name="Shin N.R."/>
            <person name="Okamura Y."/>
            <person name="Kirsch R."/>
            <person name="Pauchet Y."/>
        </authorList>
    </citation>
    <scope>NUCLEOTIDE SEQUENCE</scope>
    <source>
        <strain evidence="2">MMC_N1</strain>
    </source>
</reference>
<dbReference type="InterPro" id="IPR009003">
    <property type="entry name" value="Peptidase_S1_PA"/>
</dbReference>
<dbReference type="PANTHER" id="PTHR24260:SF143">
    <property type="entry name" value="SERINE PROTEASE GD-LIKE PROTEIN"/>
    <property type="match status" value="1"/>
</dbReference>
<sequence>MKKNNTITDILMEAKMPIVSRLNCILSQATYYSKFTSNNTLCAGFRNGISVCNGDSGGGLIFPKTGTSGVDTVWELRGIVSNTFGKDGICDPDYYVIFTDAAKYLDWIKDIIKK</sequence>
<dbReference type="SUPFAM" id="SSF50494">
    <property type="entry name" value="Trypsin-like serine proteases"/>
    <property type="match status" value="1"/>
</dbReference>
<dbReference type="InterPro" id="IPR043504">
    <property type="entry name" value="Peptidase_S1_PA_chymotrypsin"/>
</dbReference>
<accession>A0ABQ9J2R5</accession>
<evidence type="ECO:0000313" key="2">
    <source>
        <dbReference type="EMBL" id="KAJ8971170.1"/>
    </source>
</evidence>
<feature type="domain" description="Peptidase S1" evidence="1">
    <location>
        <begin position="1"/>
        <end position="113"/>
    </location>
</feature>
<comment type="caution">
    <text evidence="2">The sequence shown here is derived from an EMBL/GenBank/DDBJ whole genome shotgun (WGS) entry which is preliminary data.</text>
</comment>
<dbReference type="Proteomes" id="UP001162164">
    <property type="component" value="Unassembled WGS sequence"/>
</dbReference>
<dbReference type="InterPro" id="IPR051333">
    <property type="entry name" value="CLIP_Serine_Protease"/>
</dbReference>
<proteinExistence type="predicted"/>
<protein>
    <recommendedName>
        <fullName evidence="1">Peptidase S1 domain-containing protein</fullName>
    </recommendedName>
</protein>
<dbReference type="InterPro" id="IPR001254">
    <property type="entry name" value="Trypsin_dom"/>
</dbReference>
<gene>
    <name evidence="2" type="ORF">NQ317_013365</name>
</gene>
<dbReference type="PROSITE" id="PS50240">
    <property type="entry name" value="TRYPSIN_DOM"/>
    <property type="match status" value="1"/>
</dbReference>